<sequence length="1220" mass="131934">MGRKSLIAVLLALATLQLAAQDETSTFEFIENKGQWDGQVKFKGAYASGAFFLRSNGFTVVQQNPADLGRLYERGHKINEPGSEEGGNRQGDIRKGSKTPGNGIVRAHAYQVEFVGANEQASIVPEKPIASNTSYFVGNDPTKWNQGVSTYGAVVYKNVYPNIDVRYYSGYGNLKYDIIVHPGGDPSQVAMRYTGADKISIKNNELIIKTSVGSIRELYPYTYAFNMTTGRQDVDCKYVQTDKNTIKFKVANYDPNSTLVIDPTIVFVSFTGSKANEFGFTATPGPDGSLFSGSIVFGAGFQTTPGAFDQSYNGGAGQGTDVGIFKFSPTGGRVWATYLGGTGNDYPHSLICDPQGNLIVMGRTYSARSFPNTAVEGSLGSADIFVTKLNANGSGIIGSMLIGGSSADCINVEERQGGGGSGANKSTMRFYGDDSRSEVIIDKANNIYIAASTQSVSGSSMFPIKGNVFQPNPGGGQDGVVLKINPDCNTLIWSSFLGGNGDDGAFVLAVHPTTGDLYVAGATLSTNITGTSGVYQTSNQGGADGFIAQITNNGATRLKWTYTGTPDYDAIYGIRFDRYEYPYIMGITQGGNSARPWPHVNAPFYVEKSSQFLAKLRKDLSGFEYSTVFGNGDTRPNLSPVAFMVDRCENVYISGWGGWLEPTGNPFGQGRLVGMPLKDARKGATDDRDFYFIVIERDAADILYGTYFGQDGGEGEHVDGGTSRYDEQGVIYQAICANCFGGRAYPITSRFPTTRGAWAYDNGTGSTGCNLAAVKIEFNFAGVASGPKSFFNGVPDSIGCVPFTVVLRDTVRNAKSYEWDFDGDGVTDLTQPGYETSFTFGAVGIYRVRLIAVDSSSCNIRDTAYINIHVRADKADIGFTATKLGPCTSLTYLFENTSVAPGTKPFSDTSFTWNFGDGSPLVKAGDADQQHTFPASGTYPVELILMDTNYCNAPETIRLSLRIAANVRAQFQTPRAGCVPYEAIFNNTSLGGHDFEWDFGDGGTSTAENPTHTYTSVGTYTVRLRAYDSTTCNKVHDTSFILSVNPRPTAGLSAAPIPPQVNRPTIFTNLSTGGVSYAWDFGDGEVRTKQNSDTVMHQYNEPGTFEVMLVTTNQYGCTDTAHLNVESLIDPLLDVPNAFTPGRFGQNSTIMVKGFGIGTMIWRIYNRSGQKVFETNNRLQGWDGTFKGQLQPMEVYTYTLDVVFTDGRTYRKTGDITLIR</sequence>
<dbReference type="InterPro" id="IPR035986">
    <property type="entry name" value="PKD_dom_sf"/>
</dbReference>
<feature type="region of interest" description="Disordered" evidence="1">
    <location>
        <begin position="77"/>
        <end position="102"/>
    </location>
</feature>
<reference evidence="4" key="1">
    <citation type="submission" date="2023-03" db="EMBL/GenBank/DDBJ databases">
        <title>Andean soil-derived lignocellulolytic bacterial consortium as a source of novel taxa and putative plastic-active enzymes.</title>
        <authorList>
            <person name="Diaz-Garcia L."/>
            <person name="Chuvochina M."/>
            <person name="Feuerriegel G."/>
            <person name="Bunk B."/>
            <person name="Sproer C."/>
            <person name="Streit W.R."/>
            <person name="Rodriguez L.M."/>
            <person name="Overmann J."/>
            <person name="Jimenez D.J."/>
        </authorList>
    </citation>
    <scope>NUCLEOTIDE SEQUENCE</scope>
    <source>
        <strain evidence="4">MAG 7</strain>
    </source>
</reference>
<dbReference type="EMBL" id="CP119311">
    <property type="protein sequence ID" value="WEK37710.1"/>
    <property type="molecule type" value="Genomic_DNA"/>
</dbReference>
<dbReference type="AlphaFoldDB" id="A0AAJ5X089"/>
<organism evidence="4 5">
    <name type="scientific">Candidatus Pseudobacter hemicellulosilyticus</name>
    <dbReference type="NCBI Taxonomy" id="3121375"/>
    <lineage>
        <taxon>Bacteria</taxon>
        <taxon>Pseudomonadati</taxon>
        <taxon>Bacteroidota</taxon>
        <taxon>Chitinophagia</taxon>
        <taxon>Chitinophagales</taxon>
        <taxon>Chitinophagaceae</taxon>
        <taxon>Pseudobacter</taxon>
    </lineage>
</organism>
<evidence type="ECO:0000313" key="4">
    <source>
        <dbReference type="EMBL" id="WEK37710.1"/>
    </source>
</evidence>
<dbReference type="Pfam" id="PF25778">
    <property type="entry name" value="DUF7948"/>
    <property type="match status" value="1"/>
</dbReference>
<dbReference type="CDD" id="cd00146">
    <property type="entry name" value="PKD"/>
    <property type="match status" value="3"/>
</dbReference>
<evidence type="ECO:0000256" key="1">
    <source>
        <dbReference type="SAM" id="MobiDB-lite"/>
    </source>
</evidence>
<feature type="domain" description="PKD" evidence="3">
    <location>
        <begin position="907"/>
        <end position="948"/>
    </location>
</feature>
<evidence type="ECO:0000256" key="2">
    <source>
        <dbReference type="SAM" id="SignalP"/>
    </source>
</evidence>
<dbReference type="InterPro" id="IPR057708">
    <property type="entry name" value="DUF7948"/>
</dbReference>
<dbReference type="Gene3D" id="2.60.40.10">
    <property type="entry name" value="Immunoglobulins"/>
    <property type="match status" value="4"/>
</dbReference>
<evidence type="ECO:0000313" key="5">
    <source>
        <dbReference type="Proteomes" id="UP001220610"/>
    </source>
</evidence>
<dbReference type="Proteomes" id="UP001220610">
    <property type="component" value="Chromosome"/>
</dbReference>
<dbReference type="InterPro" id="IPR052918">
    <property type="entry name" value="Motility_Chemotaxis_Reg"/>
</dbReference>
<feature type="domain" description="PKD" evidence="3">
    <location>
        <begin position="1075"/>
        <end position="1132"/>
    </location>
</feature>
<dbReference type="PANTHER" id="PTHR35580:SF1">
    <property type="entry name" value="PHYTASE-LIKE DOMAIN-CONTAINING PROTEIN"/>
    <property type="match status" value="1"/>
</dbReference>
<dbReference type="InterPro" id="IPR000601">
    <property type="entry name" value="PKD_dom"/>
</dbReference>
<dbReference type="PROSITE" id="PS50093">
    <property type="entry name" value="PKD"/>
    <property type="match status" value="3"/>
</dbReference>
<accession>A0AAJ5X089</accession>
<dbReference type="InterPro" id="IPR010620">
    <property type="entry name" value="SBBP_repeat"/>
</dbReference>
<feature type="chain" id="PRO_5042570914" evidence="2">
    <location>
        <begin position="21"/>
        <end position="1220"/>
    </location>
</feature>
<evidence type="ECO:0000259" key="3">
    <source>
        <dbReference type="PROSITE" id="PS50093"/>
    </source>
</evidence>
<gene>
    <name evidence="4" type="ORF">P0Y53_09365</name>
</gene>
<dbReference type="InterPro" id="IPR013783">
    <property type="entry name" value="Ig-like_fold"/>
</dbReference>
<dbReference type="Pfam" id="PF13585">
    <property type="entry name" value="CHU_C"/>
    <property type="match status" value="1"/>
</dbReference>
<dbReference type="Pfam" id="PF18911">
    <property type="entry name" value="PKD_4"/>
    <property type="match status" value="2"/>
</dbReference>
<dbReference type="Pfam" id="PF00801">
    <property type="entry name" value="PKD"/>
    <property type="match status" value="1"/>
</dbReference>
<protein>
    <submittedName>
        <fullName evidence="4">PKD domain-containing protein</fullName>
    </submittedName>
</protein>
<feature type="domain" description="PKD" evidence="3">
    <location>
        <begin position="995"/>
        <end position="1029"/>
    </location>
</feature>
<name>A0AAJ5X089_9BACT</name>
<dbReference type="PANTHER" id="PTHR35580">
    <property type="entry name" value="CELL SURFACE GLYCOPROTEIN (S-LAYER PROTEIN)-LIKE PROTEIN"/>
    <property type="match status" value="1"/>
</dbReference>
<dbReference type="SMART" id="SM00089">
    <property type="entry name" value="PKD"/>
    <property type="match status" value="4"/>
</dbReference>
<keyword evidence="2" id="KW-0732">Signal</keyword>
<dbReference type="Pfam" id="PF06739">
    <property type="entry name" value="SBBP"/>
    <property type="match status" value="1"/>
</dbReference>
<dbReference type="InterPro" id="IPR022409">
    <property type="entry name" value="PKD/Chitinase_dom"/>
</dbReference>
<dbReference type="SUPFAM" id="SSF49299">
    <property type="entry name" value="PKD domain"/>
    <property type="match status" value="4"/>
</dbReference>
<proteinExistence type="predicted"/>
<feature type="signal peptide" evidence="2">
    <location>
        <begin position="1"/>
        <end position="20"/>
    </location>
</feature>